<name>X1IQH8_9ZZZZ</name>
<dbReference type="EMBL" id="BARU01038441">
    <property type="protein sequence ID" value="GAH84711.1"/>
    <property type="molecule type" value="Genomic_DNA"/>
</dbReference>
<feature type="non-terminal residue" evidence="1">
    <location>
        <position position="108"/>
    </location>
</feature>
<protein>
    <submittedName>
        <fullName evidence="1">Uncharacterized protein</fullName>
    </submittedName>
</protein>
<accession>X1IQH8</accession>
<sequence>MYPGTYRYFDRLRSPLAERRSSAIPKEPFYAIYGIGPYTSSPYKVCWSEVANEINAAVIGTYKCDYIGEKVAAPDHTVVTISFDNETEAHYVCGLLNSSSVRLVIKGY</sequence>
<evidence type="ECO:0000313" key="1">
    <source>
        <dbReference type="EMBL" id="GAH84711.1"/>
    </source>
</evidence>
<organism evidence="1">
    <name type="scientific">marine sediment metagenome</name>
    <dbReference type="NCBI Taxonomy" id="412755"/>
    <lineage>
        <taxon>unclassified sequences</taxon>
        <taxon>metagenomes</taxon>
        <taxon>ecological metagenomes</taxon>
    </lineage>
</organism>
<dbReference type="AlphaFoldDB" id="X1IQH8"/>
<proteinExistence type="predicted"/>
<gene>
    <name evidence="1" type="ORF">S03H2_59757</name>
</gene>
<reference evidence="1" key="1">
    <citation type="journal article" date="2014" name="Front. Microbiol.">
        <title>High frequency of phylogenetically diverse reductive dehalogenase-homologous genes in deep subseafloor sedimentary metagenomes.</title>
        <authorList>
            <person name="Kawai M."/>
            <person name="Futagami T."/>
            <person name="Toyoda A."/>
            <person name="Takaki Y."/>
            <person name="Nishi S."/>
            <person name="Hori S."/>
            <person name="Arai W."/>
            <person name="Tsubouchi T."/>
            <person name="Morono Y."/>
            <person name="Uchiyama I."/>
            <person name="Ito T."/>
            <person name="Fujiyama A."/>
            <person name="Inagaki F."/>
            <person name="Takami H."/>
        </authorList>
    </citation>
    <scope>NUCLEOTIDE SEQUENCE</scope>
    <source>
        <strain evidence="1">Expedition CK06-06</strain>
    </source>
</reference>
<comment type="caution">
    <text evidence="1">The sequence shown here is derived from an EMBL/GenBank/DDBJ whole genome shotgun (WGS) entry which is preliminary data.</text>
</comment>